<name>X0WZF4_9ZZZZ</name>
<organism evidence="2">
    <name type="scientific">marine sediment metagenome</name>
    <dbReference type="NCBI Taxonomy" id="412755"/>
    <lineage>
        <taxon>unclassified sequences</taxon>
        <taxon>metagenomes</taxon>
        <taxon>ecological metagenomes</taxon>
    </lineage>
</organism>
<evidence type="ECO:0000313" key="2">
    <source>
        <dbReference type="EMBL" id="GAG18121.1"/>
    </source>
</evidence>
<evidence type="ECO:0000259" key="1">
    <source>
        <dbReference type="Pfam" id="PF13004"/>
    </source>
</evidence>
<dbReference type="Pfam" id="PF13004">
    <property type="entry name" value="BACON"/>
    <property type="match status" value="1"/>
</dbReference>
<gene>
    <name evidence="2" type="ORF">S01H1_48922</name>
</gene>
<dbReference type="InterPro" id="IPR024361">
    <property type="entry name" value="BACON"/>
</dbReference>
<feature type="domain" description="BACON" evidence="1">
    <location>
        <begin position="13"/>
        <end position="66"/>
    </location>
</feature>
<reference evidence="2" key="1">
    <citation type="journal article" date="2014" name="Front. Microbiol.">
        <title>High frequency of phylogenetically diverse reductive dehalogenase-homologous genes in deep subseafloor sedimentary metagenomes.</title>
        <authorList>
            <person name="Kawai M."/>
            <person name="Futagami T."/>
            <person name="Toyoda A."/>
            <person name="Takaki Y."/>
            <person name="Nishi S."/>
            <person name="Hori S."/>
            <person name="Arai W."/>
            <person name="Tsubouchi T."/>
            <person name="Morono Y."/>
            <person name="Uchiyama I."/>
            <person name="Ito T."/>
            <person name="Fujiyama A."/>
            <person name="Inagaki F."/>
            <person name="Takami H."/>
        </authorList>
    </citation>
    <scope>NUCLEOTIDE SEQUENCE</scope>
    <source>
        <strain evidence="2">Expedition CK06-06</strain>
    </source>
</reference>
<dbReference type="EMBL" id="BARS01031437">
    <property type="protein sequence ID" value="GAG18121.1"/>
    <property type="molecule type" value="Genomic_DNA"/>
</dbReference>
<feature type="non-terminal residue" evidence="2">
    <location>
        <position position="262"/>
    </location>
</feature>
<dbReference type="AlphaFoldDB" id="X0WZF4"/>
<proteinExistence type="predicted"/>
<dbReference type="CDD" id="cd14948">
    <property type="entry name" value="BACON"/>
    <property type="match status" value="1"/>
</dbReference>
<protein>
    <recommendedName>
        <fullName evidence="1">BACON domain-containing protein</fullName>
    </recommendedName>
</protein>
<feature type="non-terminal residue" evidence="2">
    <location>
        <position position="1"/>
    </location>
</feature>
<dbReference type="InterPro" id="IPR013783">
    <property type="entry name" value="Ig-like_fold"/>
</dbReference>
<sequence>DEPVSWTAALVSGGDWLSVSPESAVGDGTITVSYSANTSGGARAGKIRVSAPGATGSPADVTVSQKKKPVCGAGAKRVKTKLAERIVPADATLSLTGTAAVRLTADAPVDGARIWAVLEAGDVRQEGGRWRPVDPEDGRDGWVVFTPSAPLPLGAEATLTVGGVTVAGAALGPVSKRFRVAERQAEVPVAGPAWTRDADDVCPLPSLLAVPGSAVYRIGPAGVFDTPVTVRIPVSAAWHANELTAYYYSESPRNAGWYRGRD</sequence>
<comment type="caution">
    <text evidence="2">The sequence shown here is derived from an EMBL/GenBank/DDBJ whole genome shotgun (WGS) entry which is preliminary data.</text>
</comment>
<accession>X0WZF4</accession>
<dbReference type="Gene3D" id="2.60.40.10">
    <property type="entry name" value="Immunoglobulins"/>
    <property type="match status" value="1"/>
</dbReference>